<evidence type="ECO:0000313" key="3">
    <source>
        <dbReference type="Proteomes" id="UP000198703"/>
    </source>
</evidence>
<sequence>MKDEQIRSLIGAMDRMKAPMGLFVTLNEPSKPMLATAAAAGFWETDWGPVPRVQIVTVEQLLTSPAPPYRIPMARSDTHRRAARETRDTQGRLDI</sequence>
<evidence type="ECO:0000313" key="2">
    <source>
        <dbReference type="EMBL" id="SDZ95073.1"/>
    </source>
</evidence>
<dbReference type="AlphaFoldDB" id="A0A1H3X728"/>
<feature type="region of interest" description="Disordered" evidence="1">
    <location>
        <begin position="67"/>
        <end position="95"/>
    </location>
</feature>
<keyword evidence="3" id="KW-1185">Reference proteome</keyword>
<dbReference type="OrthoDB" id="9816043at2"/>
<dbReference type="STRING" id="89524.SAMN05444370_102300"/>
<accession>A0A1H3X728</accession>
<name>A0A1H3X728_9RHOB</name>
<reference evidence="2 3" key="1">
    <citation type="submission" date="2016-10" db="EMBL/GenBank/DDBJ databases">
        <authorList>
            <person name="de Groot N.N."/>
        </authorList>
    </citation>
    <scope>NUCLEOTIDE SEQUENCE [LARGE SCALE GENOMIC DNA]</scope>
    <source>
        <strain evidence="2 3">DSM 15345</strain>
    </source>
</reference>
<proteinExistence type="predicted"/>
<feature type="compositionally biased region" description="Basic and acidic residues" evidence="1">
    <location>
        <begin position="76"/>
        <end position="95"/>
    </location>
</feature>
<dbReference type="Proteomes" id="UP000198703">
    <property type="component" value="Unassembled WGS sequence"/>
</dbReference>
<dbReference type="EMBL" id="FNQM01000002">
    <property type="protein sequence ID" value="SDZ95073.1"/>
    <property type="molecule type" value="Genomic_DNA"/>
</dbReference>
<protein>
    <submittedName>
        <fullName evidence="2">Uncharacterized protein</fullName>
    </submittedName>
</protein>
<evidence type="ECO:0000256" key="1">
    <source>
        <dbReference type="SAM" id="MobiDB-lite"/>
    </source>
</evidence>
<gene>
    <name evidence="2" type="ORF">SAMN05444370_102300</name>
</gene>
<organism evidence="2 3">
    <name type="scientific">Rubrimonas cliftonensis</name>
    <dbReference type="NCBI Taxonomy" id="89524"/>
    <lineage>
        <taxon>Bacteria</taxon>
        <taxon>Pseudomonadati</taxon>
        <taxon>Pseudomonadota</taxon>
        <taxon>Alphaproteobacteria</taxon>
        <taxon>Rhodobacterales</taxon>
        <taxon>Paracoccaceae</taxon>
        <taxon>Rubrimonas</taxon>
    </lineage>
</organism>
<dbReference type="RefSeq" id="WP_093248795.1">
    <property type="nucleotide sequence ID" value="NZ_FNQM01000002.1"/>
</dbReference>